<dbReference type="PRINTS" id="PR00111">
    <property type="entry name" value="ABHYDROLASE"/>
</dbReference>
<dbReference type="EMBL" id="JAYXUG010000009">
    <property type="protein sequence ID" value="MEC6832491.1"/>
    <property type="molecule type" value="Genomic_DNA"/>
</dbReference>
<dbReference type="InterPro" id="IPR022742">
    <property type="entry name" value="Hydrolase_4"/>
</dbReference>
<evidence type="ECO:0000259" key="1">
    <source>
        <dbReference type="Pfam" id="PF12146"/>
    </source>
</evidence>
<organism evidence="3 4">
    <name type="scientific">Photobacterium toruni</name>
    <dbReference type="NCBI Taxonomy" id="1935446"/>
    <lineage>
        <taxon>Bacteria</taxon>
        <taxon>Pseudomonadati</taxon>
        <taxon>Pseudomonadota</taxon>
        <taxon>Gammaproteobacteria</taxon>
        <taxon>Vibrionales</taxon>
        <taxon>Vibrionaceae</taxon>
        <taxon>Photobacterium</taxon>
    </lineage>
</organism>
<name>A0A1T4RVS6_9GAMM</name>
<accession>A0A1T4RVS6</accession>
<dbReference type="InterPro" id="IPR000073">
    <property type="entry name" value="AB_hydrolase_1"/>
</dbReference>
<dbReference type="PANTHER" id="PTHR11614">
    <property type="entry name" value="PHOSPHOLIPASE-RELATED"/>
    <property type="match status" value="1"/>
</dbReference>
<dbReference type="GO" id="GO:0016787">
    <property type="term" value="F:hydrolase activity"/>
    <property type="evidence" value="ECO:0007669"/>
    <property type="project" value="UniProtKB-KW"/>
</dbReference>
<keyword evidence="2" id="KW-0378">Hydrolase</keyword>
<dbReference type="Gene3D" id="3.40.50.1820">
    <property type="entry name" value="alpha/beta hydrolase"/>
    <property type="match status" value="1"/>
</dbReference>
<dbReference type="InterPro" id="IPR029058">
    <property type="entry name" value="AB_hydrolase_fold"/>
</dbReference>
<dbReference type="RefSeq" id="WP_235866921.1">
    <property type="nucleotide sequence ID" value="NZ_AP024854.1"/>
</dbReference>
<dbReference type="InterPro" id="IPR051044">
    <property type="entry name" value="MAG_DAG_Lipase"/>
</dbReference>
<gene>
    <name evidence="3" type="ORF">CZ814_01393</name>
    <name evidence="2" type="ORF">VXS06_12050</name>
</gene>
<evidence type="ECO:0000313" key="5">
    <source>
        <dbReference type="Proteomes" id="UP001306119"/>
    </source>
</evidence>
<reference evidence="3 4" key="1">
    <citation type="submission" date="2017-02" db="EMBL/GenBank/DDBJ databases">
        <authorList>
            <person name="Peterson S.W."/>
        </authorList>
    </citation>
    <scope>NUCLEOTIDE SEQUENCE [LARGE SCALE GENOMIC DNA]</scope>
    <source>
        <strain evidence="3 4">CECT 9189</strain>
    </source>
</reference>
<proteinExistence type="predicted"/>
<reference evidence="2 5" key="2">
    <citation type="submission" date="2024-01" db="EMBL/GenBank/DDBJ databases">
        <title>Active colonisers of the gastrointestinal tract of Atlantic salmon farmed in a warm water region.</title>
        <authorList>
            <person name="Bowman J.P."/>
        </authorList>
    </citation>
    <scope>NUCLEOTIDE SEQUENCE [LARGE SCALE GENOMIC DNA]</scope>
    <source>
        <strain evidence="2 5">S3MW1</strain>
    </source>
</reference>
<feature type="domain" description="Serine aminopeptidase S33" evidence="1">
    <location>
        <begin position="51"/>
        <end position="305"/>
    </location>
</feature>
<dbReference type="EMBL" id="FUWP01000005">
    <property type="protein sequence ID" value="SKA19987.1"/>
    <property type="molecule type" value="Genomic_DNA"/>
</dbReference>
<evidence type="ECO:0000313" key="3">
    <source>
        <dbReference type="EMBL" id="SKA19987.1"/>
    </source>
</evidence>
<keyword evidence="5" id="KW-1185">Reference proteome</keyword>
<protein>
    <submittedName>
        <fullName evidence="2">Alpha/beta fold hydrolase</fullName>
    </submittedName>
    <submittedName>
        <fullName evidence="3">Lysophospholipase L2</fullName>
    </submittedName>
</protein>
<evidence type="ECO:0000313" key="2">
    <source>
        <dbReference type="EMBL" id="MEC6832491.1"/>
    </source>
</evidence>
<sequence>MILSTVPFSQEASFNTMMAGPITALWQQRHQGTLLGVNQCQLSWVSLTPGKSDKVIVIVNGRIESYCKYQELFFDLINQGYHIYALDHRGQGMSQRLIADTEMGYIDQFDNYVTDLHTFITDIVKPQGYQHLFLLGHSMGGAISSLLLSRYPKLIDRAVLSAPMHGIYIKPGLRFFAEPLARFNDYIHRQPTYAPGQRSYYPKPFANNPLTHSNIRFQWTKILYQQQPQLRLGGASNRWVWQSIAATRQCLIEAKNISTPTLILQGSADHIVDNQAHHHFCQQTPHCSQLITIADAHHELLFESDQYRNIALTEICNYFAIP</sequence>
<dbReference type="AlphaFoldDB" id="A0A1T4RVS6"/>
<dbReference type="Proteomes" id="UP001306119">
    <property type="component" value="Unassembled WGS sequence"/>
</dbReference>
<evidence type="ECO:0000313" key="4">
    <source>
        <dbReference type="Proteomes" id="UP000191116"/>
    </source>
</evidence>
<dbReference type="SUPFAM" id="SSF53474">
    <property type="entry name" value="alpha/beta-Hydrolases"/>
    <property type="match status" value="1"/>
</dbReference>
<dbReference type="Pfam" id="PF12146">
    <property type="entry name" value="Hydrolase_4"/>
    <property type="match status" value="1"/>
</dbReference>
<dbReference type="Proteomes" id="UP000191116">
    <property type="component" value="Unassembled WGS sequence"/>
</dbReference>